<dbReference type="PROSITE" id="PS50930">
    <property type="entry name" value="HTH_LYTTR"/>
    <property type="match status" value="1"/>
</dbReference>
<evidence type="ECO:0000256" key="2">
    <source>
        <dbReference type="ARBA" id="ARBA00024867"/>
    </source>
</evidence>
<dbReference type="SMART" id="SM00850">
    <property type="entry name" value="LytTR"/>
    <property type="match status" value="1"/>
</dbReference>
<evidence type="ECO:0000313" key="6">
    <source>
        <dbReference type="EMBL" id="EMZ21747.1"/>
    </source>
</evidence>
<gene>
    <name evidence="6" type="ORF">C823_04348</name>
</gene>
<evidence type="ECO:0000256" key="3">
    <source>
        <dbReference type="PROSITE-ProRule" id="PRU00169"/>
    </source>
</evidence>
<dbReference type="InterPro" id="IPR011006">
    <property type="entry name" value="CheY-like_superfamily"/>
</dbReference>
<dbReference type="AlphaFoldDB" id="N1ZXH9"/>
<comment type="caution">
    <text evidence="6">The sequence shown here is derived from an EMBL/GenBank/DDBJ whole genome shotgun (WGS) entry which is preliminary data.</text>
</comment>
<sequence>MYHIAVVEDEQECSKQVRTFLKQYQEENSVRFKVSAFGNGVQLLDHYEPVYDMILMDIDMPGMNGMDAAEKVRQFDQDVVIVFITNLAGFAIRGYEVGALDYVVKPLNYYNFSMRLTRALKRSRARVPHQIMLTLPDGVKRLEVGQIYYVEVQNRMLHYYTTEGTFTVRGTMQSAQQMLEAYSFAKCNHWYIVNLRHVTEVKKNMVVVGTYELEISRRNRTPFLKALTEYVGGYC</sequence>
<dbReference type="CDD" id="cd00156">
    <property type="entry name" value="REC"/>
    <property type="match status" value="1"/>
</dbReference>
<feature type="domain" description="HTH LytTR-type" evidence="5">
    <location>
        <begin position="131"/>
        <end position="203"/>
    </location>
</feature>
<dbReference type="InterPro" id="IPR046947">
    <property type="entry name" value="LytR-like"/>
</dbReference>
<dbReference type="EMBL" id="AQFT01000127">
    <property type="protein sequence ID" value="EMZ21747.1"/>
    <property type="molecule type" value="Genomic_DNA"/>
</dbReference>
<feature type="domain" description="Response regulatory" evidence="4">
    <location>
        <begin position="3"/>
        <end position="120"/>
    </location>
</feature>
<evidence type="ECO:0000259" key="5">
    <source>
        <dbReference type="PROSITE" id="PS50930"/>
    </source>
</evidence>
<dbReference type="PANTHER" id="PTHR37299">
    <property type="entry name" value="TRANSCRIPTIONAL REGULATOR-RELATED"/>
    <property type="match status" value="1"/>
</dbReference>
<reference evidence="6 7" key="1">
    <citation type="journal article" date="2014" name="Genome Announc.">
        <title>Draft genome sequences of the altered schaedler flora, a defined bacterial community from gnotobiotic mice.</title>
        <authorList>
            <person name="Wannemuehler M.J."/>
            <person name="Overstreet A.M."/>
            <person name="Ward D.V."/>
            <person name="Phillips G.J."/>
        </authorList>
    </citation>
    <scope>NUCLEOTIDE SEQUENCE [LARGE SCALE GENOMIC DNA]</scope>
    <source>
        <strain evidence="6 7">ASF492</strain>
    </source>
</reference>
<evidence type="ECO:0000256" key="1">
    <source>
        <dbReference type="ARBA" id="ARBA00018672"/>
    </source>
</evidence>
<protein>
    <recommendedName>
        <fullName evidence="1">Stage 0 sporulation protein A homolog</fullName>
    </recommendedName>
</protein>
<dbReference type="GO" id="GO:0003677">
    <property type="term" value="F:DNA binding"/>
    <property type="evidence" value="ECO:0007669"/>
    <property type="project" value="InterPro"/>
</dbReference>
<dbReference type="InterPro" id="IPR001789">
    <property type="entry name" value="Sig_transdc_resp-reg_receiver"/>
</dbReference>
<name>N1ZXH9_9FIRM</name>
<dbReference type="HOGENOM" id="CLU_000445_14_2_9"/>
<dbReference type="InterPro" id="IPR007492">
    <property type="entry name" value="LytTR_DNA-bd_dom"/>
</dbReference>
<evidence type="ECO:0000313" key="7">
    <source>
        <dbReference type="Proteomes" id="UP000012589"/>
    </source>
</evidence>
<organism evidence="6 7">
    <name type="scientific">Eubacterium plexicaudatum ASF492</name>
    <dbReference type="NCBI Taxonomy" id="1235802"/>
    <lineage>
        <taxon>Bacteria</taxon>
        <taxon>Bacillati</taxon>
        <taxon>Bacillota</taxon>
        <taxon>Clostridia</taxon>
        <taxon>Eubacteriales</taxon>
        <taxon>Eubacteriaceae</taxon>
        <taxon>Eubacterium</taxon>
    </lineage>
</organism>
<dbReference type="OrthoDB" id="9774865at2"/>
<keyword evidence="7" id="KW-1185">Reference proteome</keyword>
<dbReference type="GO" id="GO:0000156">
    <property type="term" value="F:phosphorelay response regulator activity"/>
    <property type="evidence" value="ECO:0007669"/>
    <property type="project" value="InterPro"/>
</dbReference>
<dbReference type="Gene3D" id="2.40.50.1020">
    <property type="entry name" value="LytTr DNA-binding domain"/>
    <property type="match status" value="1"/>
</dbReference>
<dbReference type="SMART" id="SM00448">
    <property type="entry name" value="REC"/>
    <property type="match status" value="1"/>
</dbReference>
<dbReference type="Pfam" id="PF00072">
    <property type="entry name" value="Response_reg"/>
    <property type="match status" value="1"/>
</dbReference>
<dbReference type="Gene3D" id="3.40.50.2300">
    <property type="match status" value="1"/>
</dbReference>
<dbReference type="eggNOG" id="COG3279">
    <property type="taxonomic scope" value="Bacteria"/>
</dbReference>
<comment type="function">
    <text evidence="2">May play the central regulatory role in sporulation. It may be an element of the effector pathway responsible for the activation of sporulation genes in response to nutritional stress. Spo0A may act in concert with spo0H (a sigma factor) to control the expression of some genes that are critical to the sporulation process.</text>
</comment>
<dbReference type="Proteomes" id="UP000012589">
    <property type="component" value="Unassembled WGS sequence"/>
</dbReference>
<dbReference type="PROSITE" id="PS50110">
    <property type="entry name" value="RESPONSE_REGULATORY"/>
    <property type="match status" value="1"/>
</dbReference>
<dbReference type="Pfam" id="PF04397">
    <property type="entry name" value="LytTR"/>
    <property type="match status" value="1"/>
</dbReference>
<accession>N1ZXH9</accession>
<dbReference type="STRING" id="1235802.C823_04348"/>
<dbReference type="PATRIC" id="fig|1235802.3.peg.4618"/>
<dbReference type="SUPFAM" id="SSF52172">
    <property type="entry name" value="CheY-like"/>
    <property type="match status" value="1"/>
</dbReference>
<feature type="modified residue" description="4-aspartylphosphate" evidence="3">
    <location>
        <position position="57"/>
    </location>
</feature>
<keyword evidence="3" id="KW-0597">Phosphoprotein</keyword>
<evidence type="ECO:0000259" key="4">
    <source>
        <dbReference type="PROSITE" id="PS50110"/>
    </source>
</evidence>
<proteinExistence type="predicted"/>
<dbReference type="PANTHER" id="PTHR37299:SF1">
    <property type="entry name" value="STAGE 0 SPORULATION PROTEIN A HOMOLOG"/>
    <property type="match status" value="1"/>
</dbReference>